<protein>
    <submittedName>
        <fullName evidence="6">Keratin-like protein KRT222</fullName>
    </submittedName>
</protein>
<dbReference type="AlphaFoldDB" id="A0AA41T7W0"/>
<dbReference type="Pfam" id="PF00038">
    <property type="entry name" value="Filament"/>
    <property type="match status" value="1"/>
</dbReference>
<dbReference type="Gene3D" id="1.20.5.500">
    <property type="entry name" value="Single helix bin"/>
    <property type="match status" value="1"/>
</dbReference>
<keyword evidence="7" id="KW-1185">Reference proteome</keyword>
<proteinExistence type="inferred from homology"/>
<dbReference type="PRINTS" id="PR01248">
    <property type="entry name" value="TYPE1KERATIN"/>
</dbReference>
<dbReference type="SUPFAM" id="SSF64593">
    <property type="entry name" value="Intermediate filament protein, coiled coil region"/>
    <property type="match status" value="1"/>
</dbReference>
<evidence type="ECO:0000256" key="3">
    <source>
        <dbReference type="RuleBase" id="RU000685"/>
    </source>
</evidence>
<gene>
    <name evidence="6" type="ORF">SUZIE_189830</name>
</gene>
<accession>A0AA41T7W0</accession>
<keyword evidence="2 4" id="KW-0175">Coiled coil</keyword>
<dbReference type="InterPro" id="IPR039008">
    <property type="entry name" value="IF_rod_dom"/>
</dbReference>
<dbReference type="InterPro" id="IPR052857">
    <property type="entry name" value="IF_Keratin-like"/>
</dbReference>
<reference evidence="6" key="1">
    <citation type="submission" date="2020-03" db="EMBL/GenBank/DDBJ databases">
        <title>Studies in the Genomics of Life Span.</title>
        <authorList>
            <person name="Glass D."/>
        </authorList>
    </citation>
    <scope>NUCLEOTIDE SEQUENCE</scope>
    <source>
        <strain evidence="6">SUZIE</strain>
        <tissue evidence="6">Muscle</tissue>
    </source>
</reference>
<keyword evidence="1 3" id="KW-0403">Intermediate filament</keyword>
<dbReference type="PROSITE" id="PS00226">
    <property type="entry name" value="IF_ROD_1"/>
    <property type="match status" value="1"/>
</dbReference>
<dbReference type="PROSITE" id="PS51842">
    <property type="entry name" value="IF_ROD_2"/>
    <property type="match status" value="1"/>
</dbReference>
<dbReference type="InterPro" id="IPR002957">
    <property type="entry name" value="Keratin_I"/>
</dbReference>
<dbReference type="EMBL" id="JAATJV010411964">
    <property type="protein sequence ID" value="MBZ3886814.1"/>
    <property type="molecule type" value="Genomic_DNA"/>
</dbReference>
<name>A0AA41T7W0_SCICA</name>
<evidence type="ECO:0000256" key="1">
    <source>
        <dbReference type="ARBA" id="ARBA00022754"/>
    </source>
</evidence>
<dbReference type="InterPro" id="IPR018039">
    <property type="entry name" value="IF_conserved"/>
</dbReference>
<feature type="coiled-coil region" evidence="4">
    <location>
        <begin position="34"/>
        <end position="149"/>
    </location>
</feature>
<dbReference type="GO" id="GO:0005882">
    <property type="term" value="C:intermediate filament"/>
    <property type="evidence" value="ECO:0007669"/>
    <property type="project" value="UniProtKB-KW"/>
</dbReference>
<evidence type="ECO:0000256" key="4">
    <source>
        <dbReference type="SAM" id="Coils"/>
    </source>
</evidence>
<dbReference type="PANTHER" id="PTHR47082">
    <property type="entry name" value="KERATIN-LIKE PROTEIN KRT222"/>
    <property type="match status" value="1"/>
</dbReference>
<dbReference type="PANTHER" id="PTHR47082:SF1">
    <property type="entry name" value="KERATIN-LIKE PROTEIN KRT222"/>
    <property type="match status" value="1"/>
</dbReference>
<organism evidence="6 7">
    <name type="scientific">Sciurus carolinensis</name>
    <name type="common">Eastern gray squirrel</name>
    <dbReference type="NCBI Taxonomy" id="30640"/>
    <lineage>
        <taxon>Eukaryota</taxon>
        <taxon>Metazoa</taxon>
        <taxon>Chordata</taxon>
        <taxon>Craniata</taxon>
        <taxon>Vertebrata</taxon>
        <taxon>Euteleostomi</taxon>
        <taxon>Mammalia</taxon>
        <taxon>Eutheria</taxon>
        <taxon>Euarchontoglires</taxon>
        <taxon>Glires</taxon>
        <taxon>Rodentia</taxon>
        <taxon>Sciuromorpha</taxon>
        <taxon>Sciuridae</taxon>
        <taxon>Sciurinae</taxon>
        <taxon>Sciurini</taxon>
        <taxon>Sciurus</taxon>
    </lineage>
</organism>
<evidence type="ECO:0000259" key="5">
    <source>
        <dbReference type="PROSITE" id="PS51842"/>
    </source>
</evidence>
<comment type="caution">
    <text evidence="6">The sequence shown here is derived from an EMBL/GenBank/DDBJ whole genome shotgun (WGS) entry which is preliminary data.</text>
</comment>
<evidence type="ECO:0000313" key="6">
    <source>
        <dbReference type="EMBL" id="MBZ3886814.1"/>
    </source>
</evidence>
<evidence type="ECO:0000256" key="2">
    <source>
        <dbReference type="ARBA" id="ARBA00023054"/>
    </source>
</evidence>
<evidence type="ECO:0000313" key="7">
    <source>
        <dbReference type="Proteomes" id="UP001166674"/>
    </source>
</evidence>
<sequence length="224" mass="26295">MELSQLLNEIRANYEKILTSNQIETVLSTRIQLEEDISKKMDKDEEALKAAQAELKEARRQWHHLQVEIESLHAVERGLENSLHASEQHYQMQLQDLEAVIDGLERELQEVRQGIERQLQEHEMLLNTKMRLEQEIATYRRLLEKEEIRTEKVDEVIKEWEGSFFKDNPRLRKKSVSLRFDLHLAATDEGCLQTKQDNLPDIEVRLIMRRSCSIPSIKPPSATS</sequence>
<feature type="domain" description="IF rod" evidence="5">
    <location>
        <begin position="1"/>
        <end position="150"/>
    </location>
</feature>
<dbReference type="GO" id="GO:0005198">
    <property type="term" value="F:structural molecule activity"/>
    <property type="evidence" value="ECO:0007669"/>
    <property type="project" value="InterPro"/>
</dbReference>
<dbReference type="Gene3D" id="1.20.5.170">
    <property type="match status" value="1"/>
</dbReference>
<dbReference type="Proteomes" id="UP001166674">
    <property type="component" value="Unassembled WGS sequence"/>
</dbReference>
<dbReference type="FunFam" id="1.20.5.170:FF:000002">
    <property type="entry name" value="Type I keratin KA11"/>
    <property type="match status" value="1"/>
</dbReference>
<comment type="similarity">
    <text evidence="3">Belongs to the intermediate filament family.</text>
</comment>